<evidence type="ECO:0000256" key="9">
    <source>
        <dbReference type="ARBA" id="ARBA00023209"/>
    </source>
</evidence>
<proteinExistence type="inferred from homology"/>
<feature type="transmembrane region" description="Helical" evidence="12">
    <location>
        <begin position="318"/>
        <end position="342"/>
    </location>
</feature>
<dbReference type="GO" id="GO:0046474">
    <property type="term" value="P:glycerophospholipid biosynthetic process"/>
    <property type="evidence" value="ECO:0007669"/>
    <property type="project" value="TreeGrafter"/>
</dbReference>
<dbReference type="AlphaFoldDB" id="W7TJV8"/>
<reference evidence="13 14" key="1">
    <citation type="journal article" date="2014" name="Mol. Plant">
        <title>Chromosome Scale Genome Assembly and Transcriptome Profiling of Nannochloropsis gaditana in Nitrogen Depletion.</title>
        <authorList>
            <person name="Corteggiani Carpinelli E."/>
            <person name="Telatin A."/>
            <person name="Vitulo N."/>
            <person name="Forcato C."/>
            <person name="D'Angelo M."/>
            <person name="Schiavon R."/>
            <person name="Vezzi A."/>
            <person name="Giacometti G.M."/>
            <person name="Morosinotto T."/>
            <person name="Valle G."/>
        </authorList>
    </citation>
    <scope>NUCLEOTIDE SEQUENCE [LARGE SCALE GENOMIC DNA]</scope>
    <source>
        <strain evidence="13 14">B-31</strain>
    </source>
</reference>
<dbReference type="Gene3D" id="1.20.120.1760">
    <property type="match status" value="1"/>
</dbReference>
<dbReference type="InterPro" id="IPR048254">
    <property type="entry name" value="CDP_ALCOHOL_P_TRANSF_CS"/>
</dbReference>
<evidence type="ECO:0000256" key="10">
    <source>
        <dbReference type="ARBA" id="ARBA00023264"/>
    </source>
</evidence>
<dbReference type="GO" id="GO:0016020">
    <property type="term" value="C:membrane"/>
    <property type="evidence" value="ECO:0007669"/>
    <property type="project" value="UniProtKB-SubCell"/>
</dbReference>
<dbReference type="PANTHER" id="PTHR14269">
    <property type="entry name" value="CDP-DIACYLGLYCEROL--GLYCEROL-3-PHOSPHATE 3-PHOSPHATIDYLTRANSFERASE-RELATED"/>
    <property type="match status" value="1"/>
</dbReference>
<feature type="transmembrane region" description="Helical" evidence="12">
    <location>
        <begin position="275"/>
        <end position="298"/>
    </location>
</feature>
<keyword evidence="8 12" id="KW-0472">Membrane</keyword>
<evidence type="ECO:0000256" key="1">
    <source>
        <dbReference type="ARBA" id="ARBA00004141"/>
    </source>
</evidence>
<keyword evidence="5 12" id="KW-0812">Transmembrane</keyword>
<evidence type="ECO:0000256" key="5">
    <source>
        <dbReference type="ARBA" id="ARBA00022692"/>
    </source>
</evidence>
<evidence type="ECO:0000256" key="2">
    <source>
        <dbReference type="ARBA" id="ARBA00010441"/>
    </source>
</evidence>
<evidence type="ECO:0000313" key="14">
    <source>
        <dbReference type="Proteomes" id="UP000019335"/>
    </source>
</evidence>
<organism evidence="13 14">
    <name type="scientific">Nannochloropsis gaditana</name>
    <dbReference type="NCBI Taxonomy" id="72520"/>
    <lineage>
        <taxon>Eukaryota</taxon>
        <taxon>Sar</taxon>
        <taxon>Stramenopiles</taxon>
        <taxon>Ochrophyta</taxon>
        <taxon>Eustigmatophyceae</taxon>
        <taxon>Eustigmatales</taxon>
        <taxon>Monodopsidaceae</taxon>
        <taxon>Nannochloropsis</taxon>
    </lineage>
</organism>
<keyword evidence="14" id="KW-1185">Reference proteome</keyword>
<dbReference type="NCBIfam" id="TIGR00560">
    <property type="entry name" value="pgsA"/>
    <property type="match status" value="1"/>
</dbReference>
<dbReference type="EMBL" id="AZIL01002699">
    <property type="protein sequence ID" value="EWM21004.1"/>
    <property type="molecule type" value="Genomic_DNA"/>
</dbReference>
<keyword evidence="6 12" id="KW-1133">Transmembrane helix</keyword>
<keyword evidence="9" id="KW-0594">Phospholipid biosynthesis</keyword>
<sequence length="347" mass="37018">MNRTVAYPSTSKLTYQICCAGLISLCKAFLRPCVQDVPTSRKTRMRVEGALFTCTLAFYFASTGAAAGSSSAALAFQTPGLPSRSPSALLGLVVPQSFTASTRPFSHLAYLADRKAWQGRTAVVTESNGGEVSWSRLARMAGGGNAASNRGNEPSLWNLPNILTLLRVISIPVLIIIYYTSASWRNAACSGLFVFAAMTDWLDGYLARRMNLSSPLGAFLDPVADKLMVATALVLMADRLNSPVVTVSTAIIICREIGVSALREWMASQGARDTVAVGWWGKFKTATQMLALSVLLYVQPPLASHDALAHKLLEVGVGLLAFSAVLTVYSAVGYVQAAWPALTGKAK</sequence>
<dbReference type="InterPro" id="IPR000462">
    <property type="entry name" value="CDP-OH_P_trans"/>
</dbReference>
<evidence type="ECO:0000256" key="11">
    <source>
        <dbReference type="RuleBase" id="RU003750"/>
    </source>
</evidence>
<evidence type="ECO:0000256" key="3">
    <source>
        <dbReference type="ARBA" id="ARBA00022516"/>
    </source>
</evidence>
<evidence type="ECO:0000256" key="12">
    <source>
        <dbReference type="SAM" id="Phobius"/>
    </source>
</evidence>
<keyword evidence="3" id="KW-0444">Lipid biosynthesis</keyword>
<dbReference type="PROSITE" id="PS00379">
    <property type="entry name" value="CDP_ALCOHOL_P_TRANSF"/>
    <property type="match status" value="1"/>
</dbReference>
<dbReference type="InterPro" id="IPR050324">
    <property type="entry name" value="CDP-alcohol_PTase-I"/>
</dbReference>
<evidence type="ECO:0000256" key="6">
    <source>
        <dbReference type="ARBA" id="ARBA00022989"/>
    </source>
</evidence>
<comment type="similarity">
    <text evidence="2 11">Belongs to the CDP-alcohol phosphatidyltransferase class-I family.</text>
</comment>
<dbReference type="InterPro" id="IPR043130">
    <property type="entry name" value="CDP-OH_PTrfase_TM_dom"/>
</dbReference>
<keyword evidence="7" id="KW-0443">Lipid metabolism</keyword>
<comment type="caution">
    <text evidence="13">The sequence shown here is derived from an EMBL/GenBank/DDBJ whole genome shotgun (WGS) entry which is preliminary data.</text>
</comment>
<dbReference type="Pfam" id="PF01066">
    <property type="entry name" value="CDP-OH_P_transf"/>
    <property type="match status" value="1"/>
</dbReference>
<dbReference type="PANTHER" id="PTHR14269:SF62">
    <property type="entry name" value="CDP-DIACYLGLYCEROL--GLYCEROL-3-PHOSPHATE 3-PHOSPHATIDYLTRANSFERASE 1, CHLOROPLASTIC"/>
    <property type="match status" value="1"/>
</dbReference>
<accession>W7TJV8</accession>
<keyword evidence="4 11" id="KW-0808">Transferase</keyword>
<evidence type="ECO:0000256" key="4">
    <source>
        <dbReference type="ARBA" id="ARBA00022679"/>
    </source>
</evidence>
<dbReference type="Proteomes" id="UP000019335">
    <property type="component" value="Unassembled WGS sequence"/>
</dbReference>
<feature type="transmembrane region" description="Helical" evidence="12">
    <location>
        <begin position="162"/>
        <end position="180"/>
    </location>
</feature>
<dbReference type="OrthoDB" id="10020554at2759"/>
<dbReference type="GO" id="GO:0008444">
    <property type="term" value="F:CDP-diacylglycerol-glycerol-3-phosphate 3-phosphatidyltransferase activity"/>
    <property type="evidence" value="ECO:0007669"/>
    <property type="project" value="InterPro"/>
</dbReference>
<protein>
    <submittedName>
        <fullName evidence="13">Cdp-diacylglycerol--glycerol-3-phosphate 3-phosphatidyltransferase</fullName>
    </submittedName>
</protein>
<evidence type="ECO:0000313" key="13">
    <source>
        <dbReference type="EMBL" id="EWM21004.1"/>
    </source>
</evidence>
<evidence type="ECO:0000256" key="7">
    <source>
        <dbReference type="ARBA" id="ARBA00023098"/>
    </source>
</evidence>
<feature type="transmembrane region" description="Helical" evidence="12">
    <location>
        <begin position="50"/>
        <end position="76"/>
    </location>
</feature>
<keyword evidence="10" id="KW-1208">Phospholipid metabolism</keyword>
<dbReference type="InterPro" id="IPR004570">
    <property type="entry name" value="Phosphatidylglycerol_P_synth"/>
</dbReference>
<name>W7TJV8_9STRA</name>
<comment type="subcellular location">
    <subcellularLocation>
        <location evidence="1">Membrane</location>
        <topology evidence="1">Multi-pass membrane protein</topology>
    </subcellularLocation>
</comment>
<evidence type="ECO:0000256" key="8">
    <source>
        <dbReference type="ARBA" id="ARBA00023136"/>
    </source>
</evidence>
<gene>
    <name evidence="13" type="ORF">Naga_100081g13</name>
</gene>